<keyword evidence="2 4" id="KW-0689">Ribosomal protein</keyword>
<feature type="region of interest" description="Disordered" evidence="6">
    <location>
        <begin position="1"/>
        <end position="40"/>
    </location>
</feature>
<comment type="function">
    <text evidence="4">Binds to the 23S rRNA.</text>
</comment>
<dbReference type="Pfam" id="PF00828">
    <property type="entry name" value="Ribosomal_L27A"/>
    <property type="match status" value="1"/>
</dbReference>
<dbReference type="Proteomes" id="UP000637628">
    <property type="component" value="Unassembled WGS sequence"/>
</dbReference>
<keyword evidence="9" id="KW-1185">Reference proteome</keyword>
<evidence type="ECO:0000256" key="6">
    <source>
        <dbReference type="SAM" id="MobiDB-lite"/>
    </source>
</evidence>
<organism evidence="8 9">
    <name type="scientific">Paractinoplanes durhamensis</name>
    <dbReference type="NCBI Taxonomy" id="113563"/>
    <lineage>
        <taxon>Bacteria</taxon>
        <taxon>Bacillati</taxon>
        <taxon>Actinomycetota</taxon>
        <taxon>Actinomycetes</taxon>
        <taxon>Micromonosporales</taxon>
        <taxon>Micromonosporaceae</taxon>
        <taxon>Paractinoplanes</taxon>
    </lineage>
</organism>
<evidence type="ECO:0000259" key="7">
    <source>
        <dbReference type="Pfam" id="PF00828"/>
    </source>
</evidence>
<comment type="subunit">
    <text evidence="4">Part of the 50S ribosomal subunit.</text>
</comment>
<dbReference type="NCBIfam" id="TIGR01071">
    <property type="entry name" value="rplO_bact"/>
    <property type="match status" value="1"/>
</dbReference>
<evidence type="ECO:0000256" key="3">
    <source>
        <dbReference type="ARBA" id="ARBA00023274"/>
    </source>
</evidence>
<gene>
    <name evidence="4 8" type="primary">rplO</name>
    <name evidence="8" type="ORF">Adu01nite_52650</name>
</gene>
<keyword evidence="4" id="KW-0699">rRNA-binding</keyword>
<dbReference type="InterPro" id="IPR021131">
    <property type="entry name" value="Ribosomal_uL15/eL18"/>
</dbReference>
<dbReference type="InterPro" id="IPR030878">
    <property type="entry name" value="Ribosomal_uL15"/>
</dbReference>
<dbReference type="SUPFAM" id="SSF52080">
    <property type="entry name" value="Ribosomal proteins L15p and L18e"/>
    <property type="match status" value="1"/>
</dbReference>
<proteinExistence type="inferred from homology"/>
<evidence type="ECO:0000313" key="8">
    <source>
        <dbReference type="EMBL" id="GIE03915.1"/>
    </source>
</evidence>
<dbReference type="PANTHER" id="PTHR12934">
    <property type="entry name" value="50S RIBOSOMAL PROTEIN L15"/>
    <property type="match status" value="1"/>
</dbReference>
<dbReference type="PROSITE" id="PS00475">
    <property type="entry name" value="RIBOSOMAL_L15"/>
    <property type="match status" value="1"/>
</dbReference>
<accession>A0ABQ3Z269</accession>
<dbReference type="EMBL" id="BOML01000040">
    <property type="protein sequence ID" value="GIE03915.1"/>
    <property type="molecule type" value="Genomic_DNA"/>
</dbReference>
<keyword evidence="4" id="KW-0694">RNA-binding</keyword>
<protein>
    <recommendedName>
        <fullName evidence="4">Large ribosomal subunit protein uL15</fullName>
    </recommendedName>
</protein>
<dbReference type="Gene3D" id="3.100.10.10">
    <property type="match status" value="1"/>
</dbReference>
<evidence type="ECO:0000256" key="5">
    <source>
        <dbReference type="RuleBase" id="RU003888"/>
    </source>
</evidence>
<dbReference type="RefSeq" id="WP_203730187.1">
    <property type="nucleotide sequence ID" value="NZ_BAAATX010000007.1"/>
</dbReference>
<dbReference type="InterPro" id="IPR036227">
    <property type="entry name" value="Ribosomal_uL15/eL18_sf"/>
</dbReference>
<dbReference type="HAMAP" id="MF_01341">
    <property type="entry name" value="Ribosomal_uL15"/>
    <property type="match status" value="1"/>
</dbReference>
<evidence type="ECO:0000256" key="2">
    <source>
        <dbReference type="ARBA" id="ARBA00022980"/>
    </source>
</evidence>
<dbReference type="InterPro" id="IPR001196">
    <property type="entry name" value="Ribosomal_uL15_CS"/>
</dbReference>
<reference evidence="8 9" key="1">
    <citation type="submission" date="2021-01" db="EMBL/GenBank/DDBJ databases">
        <title>Whole genome shotgun sequence of Actinoplanes durhamensis NBRC 14914.</title>
        <authorList>
            <person name="Komaki H."/>
            <person name="Tamura T."/>
        </authorList>
    </citation>
    <scope>NUCLEOTIDE SEQUENCE [LARGE SCALE GENOMIC DNA]</scope>
    <source>
        <strain evidence="8 9">NBRC 14914</strain>
    </source>
</reference>
<evidence type="ECO:0000256" key="4">
    <source>
        <dbReference type="HAMAP-Rule" id="MF_01341"/>
    </source>
</evidence>
<sequence length="147" mass="15322">MAIKVHHLRPAPGAKTAKTRVGRGEGSKGKTAGRGTKGTKARYQVPARFEGGQMPIHMRLPKLKGFKNKNKVVFQVVNLDRLAELFPNGGEVGPAELVEAGAVRKGQLVKVLGSGELGGVSLTITAHAFSESAKEKIAAAGGSASEL</sequence>
<name>A0ABQ3Z269_9ACTN</name>
<dbReference type="PANTHER" id="PTHR12934:SF11">
    <property type="entry name" value="LARGE RIBOSOMAL SUBUNIT PROTEIN UL15M"/>
    <property type="match status" value="1"/>
</dbReference>
<evidence type="ECO:0000313" key="9">
    <source>
        <dbReference type="Proteomes" id="UP000637628"/>
    </source>
</evidence>
<feature type="domain" description="Large ribosomal subunit protein uL15/eL18" evidence="7">
    <location>
        <begin position="76"/>
        <end position="144"/>
    </location>
</feature>
<dbReference type="GO" id="GO:0005840">
    <property type="term" value="C:ribosome"/>
    <property type="evidence" value="ECO:0007669"/>
    <property type="project" value="UniProtKB-KW"/>
</dbReference>
<comment type="similarity">
    <text evidence="1 4 5">Belongs to the universal ribosomal protein uL15 family.</text>
</comment>
<keyword evidence="3 4" id="KW-0687">Ribonucleoprotein</keyword>
<dbReference type="InterPro" id="IPR005749">
    <property type="entry name" value="Ribosomal_uL15_bac-type"/>
</dbReference>
<evidence type="ECO:0000256" key="1">
    <source>
        <dbReference type="ARBA" id="ARBA00007320"/>
    </source>
</evidence>
<comment type="caution">
    <text evidence="8">The sequence shown here is derived from an EMBL/GenBank/DDBJ whole genome shotgun (WGS) entry which is preliminary data.</text>
</comment>